<dbReference type="GeneID" id="64623039"/>
<feature type="compositionally biased region" description="Basic and acidic residues" evidence="1">
    <location>
        <begin position="184"/>
        <end position="193"/>
    </location>
</feature>
<dbReference type="EMBL" id="JABBWG010000012">
    <property type="protein sequence ID" value="KAG1817924.1"/>
    <property type="molecule type" value="Genomic_DNA"/>
</dbReference>
<organism evidence="2 3">
    <name type="scientific">Suillus subaureus</name>
    <dbReference type="NCBI Taxonomy" id="48587"/>
    <lineage>
        <taxon>Eukaryota</taxon>
        <taxon>Fungi</taxon>
        <taxon>Dikarya</taxon>
        <taxon>Basidiomycota</taxon>
        <taxon>Agaricomycotina</taxon>
        <taxon>Agaricomycetes</taxon>
        <taxon>Agaricomycetidae</taxon>
        <taxon>Boletales</taxon>
        <taxon>Suillineae</taxon>
        <taxon>Suillaceae</taxon>
        <taxon>Suillus</taxon>
    </lineage>
</organism>
<dbReference type="RefSeq" id="XP_041193984.1">
    <property type="nucleotide sequence ID" value="XM_041329022.1"/>
</dbReference>
<sequence>MSTSWRSPFPILPAPQTTPVSTNPKSLRRPIHNPYDKFTKPEFDDWIGGITSALRRALGEETEEDSALDEHQSQDVNAAAEETFSDQSFEDSFADIQSRRAKGKAKDPREGPGLGAEQHPIELLSDSESGAESEEEYEEYSDREAEVIGTEGEGEGYDGHHQARNWTVNRRHCLVDPQVEKNEVAEISSREESPDIIEICSDDEEDTRVSVHEAGYSGRQYGSSQLPPDEVEVELGPIDAVLFEQEGQLDADVEDFPPSITQRQPSLPLELPDPWQGPRTYAEDFYTGGDFNPQDQLNGVSPSSLTPVHDAHVDTLLSNILQNDGPPGPKTEPAVVNVDLTDEALPDSSPPPSSPVEGRSSRSHVDDYQLSNVRGIHGEHEELDNILDHLYRDVDNLSQDEQQMIFASSFDEFHSGSMSAPQTYSKPAEHLDWNWPPAFSRGKFASRAGHLETSSPRAGVDDIEEAQDNIIDVDAEHNEEEDESEEAPEGPIPLGTSDLGYNDEIHQEQDDRNGLGVEVVEEDDIQAPEADQFPLPLDSELNAEECVVVESFFDLLKCGALPSANVTEKVETALVDISGVVAAEFLGGDVTSPPGIEDAGDTMVPTEALESGDRELQSQHLDAMVESSTSIEPTPTTEIQNGFENVTLENVEHHSLPSVAPTSTLGNSLEEQLDKPNDEPIFIVMEMEATAPIPHGSRSLLQKPRWSRRFRPLAQSTCWRRPFLSHRSLLLRNHPHLIITMSRSSQCPYSVILPCRTLSSVLGPIIRNGLLHVWSNSRAPLTSPSARTLHQANPLRFQYPSLCQCCILSLVGNRHPMVAAVQVVFSRLGKASRLVWVQVMSLARLLPLMQTCHSRLLTMLWPPLRVL</sequence>
<evidence type="ECO:0000256" key="1">
    <source>
        <dbReference type="SAM" id="MobiDB-lite"/>
    </source>
</evidence>
<dbReference type="Proteomes" id="UP000807769">
    <property type="component" value="Unassembled WGS sequence"/>
</dbReference>
<feature type="compositionally biased region" description="Polar residues" evidence="1">
    <location>
        <begin position="15"/>
        <end position="25"/>
    </location>
</feature>
<accession>A0A9P7ECG1</accession>
<gene>
    <name evidence="2" type="ORF">BJ212DRAFT_114637</name>
</gene>
<feature type="region of interest" description="Disordered" evidence="1">
    <location>
        <begin position="476"/>
        <end position="501"/>
    </location>
</feature>
<keyword evidence="3" id="KW-1185">Reference proteome</keyword>
<name>A0A9P7ECG1_9AGAM</name>
<feature type="region of interest" description="Disordered" evidence="1">
    <location>
        <begin position="342"/>
        <end position="364"/>
    </location>
</feature>
<feature type="region of interest" description="Disordered" evidence="1">
    <location>
        <begin position="184"/>
        <end position="208"/>
    </location>
</feature>
<protein>
    <submittedName>
        <fullName evidence="2">Uncharacterized protein</fullName>
    </submittedName>
</protein>
<feature type="region of interest" description="Disordered" evidence="1">
    <location>
        <begin position="57"/>
        <end position="145"/>
    </location>
</feature>
<dbReference type="OrthoDB" id="2804229at2759"/>
<proteinExistence type="predicted"/>
<feature type="compositionally biased region" description="Acidic residues" evidence="1">
    <location>
        <begin position="476"/>
        <end position="488"/>
    </location>
</feature>
<feature type="region of interest" description="Disordered" evidence="1">
    <location>
        <begin position="1"/>
        <end position="42"/>
    </location>
</feature>
<feature type="compositionally biased region" description="Acidic residues" evidence="1">
    <location>
        <begin position="129"/>
        <end position="139"/>
    </location>
</feature>
<evidence type="ECO:0000313" key="3">
    <source>
        <dbReference type="Proteomes" id="UP000807769"/>
    </source>
</evidence>
<comment type="caution">
    <text evidence="2">The sequence shown here is derived from an EMBL/GenBank/DDBJ whole genome shotgun (WGS) entry which is preliminary data.</text>
</comment>
<feature type="region of interest" description="Disordered" evidence="1">
    <location>
        <begin position="255"/>
        <end position="274"/>
    </location>
</feature>
<dbReference type="AlphaFoldDB" id="A0A9P7ECG1"/>
<reference evidence="2" key="1">
    <citation type="journal article" date="2020" name="New Phytol.">
        <title>Comparative genomics reveals dynamic genome evolution in host specialist ectomycorrhizal fungi.</title>
        <authorList>
            <person name="Lofgren L.A."/>
            <person name="Nguyen N.H."/>
            <person name="Vilgalys R."/>
            <person name="Ruytinx J."/>
            <person name="Liao H.L."/>
            <person name="Branco S."/>
            <person name="Kuo A."/>
            <person name="LaButti K."/>
            <person name="Lipzen A."/>
            <person name="Andreopoulos W."/>
            <person name="Pangilinan J."/>
            <person name="Riley R."/>
            <person name="Hundley H."/>
            <person name="Na H."/>
            <person name="Barry K."/>
            <person name="Grigoriev I.V."/>
            <person name="Stajich J.E."/>
            <person name="Kennedy P.G."/>
        </authorList>
    </citation>
    <scope>NUCLEOTIDE SEQUENCE</scope>
    <source>
        <strain evidence="2">MN1</strain>
    </source>
</reference>
<evidence type="ECO:0000313" key="2">
    <source>
        <dbReference type="EMBL" id="KAG1817924.1"/>
    </source>
</evidence>